<dbReference type="Proteomes" id="UP000188243">
    <property type="component" value="Chromosome"/>
</dbReference>
<dbReference type="CDD" id="cd04787">
    <property type="entry name" value="HTH_HMRTR_unk"/>
    <property type="match status" value="1"/>
</dbReference>
<evidence type="ECO:0000313" key="7">
    <source>
        <dbReference type="Proteomes" id="UP000188243"/>
    </source>
</evidence>
<gene>
    <name evidence="6" type="ORF">B0W48_19445</name>
</gene>
<evidence type="ECO:0000256" key="3">
    <source>
        <dbReference type="ARBA" id="ARBA00023125"/>
    </source>
</evidence>
<reference evidence="6 7" key="1">
    <citation type="submission" date="2017-02" db="EMBL/GenBank/DDBJ databases">
        <title>Complete genome sequence of the cold-active Pseudoalteromonas aliena strain EH1 isolated from Arctic seawater.</title>
        <authorList>
            <person name="Kim E."/>
            <person name="Heo E."/>
            <person name="Kim H."/>
            <person name="Kim D."/>
        </authorList>
    </citation>
    <scope>NUCLEOTIDE SEQUENCE [LARGE SCALE GENOMIC DNA]</scope>
    <source>
        <strain evidence="6 7">EH1</strain>
    </source>
</reference>
<keyword evidence="4" id="KW-0804">Transcription</keyword>
<evidence type="ECO:0000256" key="4">
    <source>
        <dbReference type="ARBA" id="ARBA00023163"/>
    </source>
</evidence>
<evidence type="ECO:0000259" key="5">
    <source>
        <dbReference type="PROSITE" id="PS50937"/>
    </source>
</evidence>
<dbReference type="InterPro" id="IPR047057">
    <property type="entry name" value="MerR_fam"/>
</dbReference>
<dbReference type="SUPFAM" id="SSF46955">
    <property type="entry name" value="Putative DNA-binding domain"/>
    <property type="match status" value="1"/>
</dbReference>
<dbReference type="Gene3D" id="1.10.1660.10">
    <property type="match status" value="1"/>
</dbReference>
<keyword evidence="2" id="KW-0805">Transcription regulation</keyword>
<dbReference type="InterPro" id="IPR000551">
    <property type="entry name" value="MerR-type_HTH_dom"/>
</dbReference>
<dbReference type="PRINTS" id="PR00040">
    <property type="entry name" value="HTHMERR"/>
</dbReference>
<evidence type="ECO:0000313" key="6">
    <source>
        <dbReference type="EMBL" id="AQQ01756.1"/>
    </source>
</evidence>
<dbReference type="STRING" id="247523.B0W48_19445"/>
<feature type="domain" description="HTH merR-type" evidence="5">
    <location>
        <begin position="1"/>
        <end position="69"/>
    </location>
</feature>
<dbReference type="PANTHER" id="PTHR30204">
    <property type="entry name" value="REDOX-CYCLING DRUG-SENSING TRANSCRIPTIONAL ACTIVATOR SOXR"/>
    <property type="match status" value="1"/>
</dbReference>
<evidence type="ECO:0000256" key="1">
    <source>
        <dbReference type="ARBA" id="ARBA00022491"/>
    </source>
</evidence>
<evidence type="ECO:0000256" key="2">
    <source>
        <dbReference type="ARBA" id="ARBA00023015"/>
    </source>
</evidence>
<sequence>MYVKQLAKLMNVTADTVRHYTRVGLLNPVRSAENGYQEYTKQDQQRLKFIISARQLGFSLRDIQQIVDESEQGNCPCPLTRKLIAKRLEETEVLFQETLKLRNRMHAAITQWETSVDGANASDVCSLIESFVDPINDSANKEQRNDD</sequence>
<dbReference type="InterPro" id="IPR009061">
    <property type="entry name" value="DNA-bd_dom_put_sf"/>
</dbReference>
<dbReference type="KEGG" id="paln:B0W48_19445"/>
<organism evidence="6 7">
    <name type="scientific">Pseudoalteromonas aliena</name>
    <dbReference type="NCBI Taxonomy" id="247523"/>
    <lineage>
        <taxon>Bacteria</taxon>
        <taxon>Pseudomonadati</taxon>
        <taxon>Pseudomonadota</taxon>
        <taxon>Gammaproteobacteria</taxon>
        <taxon>Alteromonadales</taxon>
        <taxon>Pseudoalteromonadaceae</taxon>
        <taxon>Pseudoalteromonas</taxon>
    </lineage>
</organism>
<keyword evidence="3" id="KW-0238">DNA-binding</keyword>
<accession>A0A1Q2H317</accession>
<dbReference type="GO" id="GO:0003677">
    <property type="term" value="F:DNA binding"/>
    <property type="evidence" value="ECO:0007669"/>
    <property type="project" value="UniProtKB-KW"/>
</dbReference>
<dbReference type="GO" id="GO:0003700">
    <property type="term" value="F:DNA-binding transcription factor activity"/>
    <property type="evidence" value="ECO:0007669"/>
    <property type="project" value="InterPro"/>
</dbReference>
<dbReference type="RefSeq" id="WP_077538452.1">
    <property type="nucleotide sequence ID" value="NZ_CP019628.1"/>
</dbReference>
<dbReference type="EMBL" id="CP019628">
    <property type="protein sequence ID" value="AQQ01756.1"/>
    <property type="molecule type" value="Genomic_DNA"/>
</dbReference>
<dbReference type="PANTHER" id="PTHR30204:SF69">
    <property type="entry name" value="MERR-FAMILY TRANSCRIPTIONAL REGULATOR"/>
    <property type="match status" value="1"/>
</dbReference>
<keyword evidence="1" id="KW-0678">Repressor</keyword>
<dbReference type="PROSITE" id="PS50937">
    <property type="entry name" value="HTH_MERR_2"/>
    <property type="match status" value="1"/>
</dbReference>
<dbReference type="Pfam" id="PF13411">
    <property type="entry name" value="MerR_1"/>
    <property type="match status" value="1"/>
</dbReference>
<dbReference type="SMART" id="SM00422">
    <property type="entry name" value="HTH_MERR"/>
    <property type="match status" value="1"/>
</dbReference>
<name>A0A1Q2H317_9GAMM</name>
<protein>
    <submittedName>
        <fullName evidence="6">MerR family transcriptional regulator</fullName>
    </submittedName>
</protein>
<proteinExistence type="predicted"/>
<dbReference type="AlphaFoldDB" id="A0A1Q2H317"/>